<protein>
    <submittedName>
        <fullName evidence="2">DUF4012 domain-containing protein</fullName>
    </submittedName>
</protein>
<dbReference type="Proteomes" id="UP000502035">
    <property type="component" value="Chromosome"/>
</dbReference>
<dbReference type="AlphaFoldDB" id="A0A6G7YF79"/>
<dbReference type="RefSeq" id="WP_166316780.1">
    <property type="nucleotide sequence ID" value="NZ_CP049866.1"/>
</dbReference>
<keyword evidence="1" id="KW-1133">Transmembrane helix</keyword>
<evidence type="ECO:0000313" key="3">
    <source>
        <dbReference type="Proteomes" id="UP000502035"/>
    </source>
</evidence>
<evidence type="ECO:0000313" key="2">
    <source>
        <dbReference type="EMBL" id="QIK75267.1"/>
    </source>
</evidence>
<feature type="transmembrane region" description="Helical" evidence="1">
    <location>
        <begin position="12"/>
        <end position="36"/>
    </location>
</feature>
<keyword evidence="3" id="KW-1185">Reference proteome</keyword>
<keyword evidence="1" id="KW-0472">Membrane</keyword>
<keyword evidence="1" id="KW-0812">Transmembrane</keyword>
<accession>A0A6G7YF79</accession>
<dbReference type="Pfam" id="PF13196">
    <property type="entry name" value="DUF4012"/>
    <property type="match status" value="1"/>
</dbReference>
<name>A0A6G7YF79_9ACTN</name>
<gene>
    <name evidence="2" type="ORF">G7071_07320</name>
</gene>
<dbReference type="KEGG" id="npi:G7071_07320"/>
<dbReference type="EMBL" id="CP049866">
    <property type="protein sequence ID" value="QIK75267.1"/>
    <property type="molecule type" value="Genomic_DNA"/>
</dbReference>
<proteinExistence type="predicted"/>
<reference evidence="2 3" key="1">
    <citation type="submission" date="2020-03" db="EMBL/GenBank/DDBJ databases">
        <title>Nocardioides sp. nov., isolated from fish.</title>
        <authorList>
            <person name="Hyun D.-W."/>
            <person name="Bae J.-W."/>
        </authorList>
    </citation>
    <scope>NUCLEOTIDE SEQUENCE [LARGE SCALE GENOMIC DNA]</scope>
    <source>
        <strain evidence="2 3">HDW12A</strain>
    </source>
</reference>
<dbReference type="InterPro" id="IPR025101">
    <property type="entry name" value="DUF4012"/>
</dbReference>
<sequence>MPGPGSRLRTRLVVLLLAVVCLFALMIAGPLVWTWWQGNQTQAALEDATRALEDQDLHEADDHVADARAHADRAVATRHGLLGAMWRNLPVLRQAQPDAVRMTDSVDDLTTIAEEGLRVYPLLTGDEGDLVTDGRVDLATLDRVVVSFEDIESRVQAAHSSLTAVEGDAPLIGGQIREMRDEGLDGLAPLARGLERVAPLVDALPAMLGAESRQDYLIAILNPAEQLFSGGTPLTFTPMSVVDGRIEMGTPQDTATHGEAFQPRYWKKVKGNPFHRGRLRIGTATFAPDWSVSGEEALRAWGSLGRRKMDGLIAIDVMALRDLVALTGPLDVPFYGEITADNFVQTLIGSYDNLTDYRGRHQINQALVPIFRDRLFATGKFVEKLQALQAAAEGRHFAVYLRDPARQRAFSDLGLTGELSDTRHDYLGVFTQNAVPSKTDYWQNRTVTSDVRLDVDGSARVRVATRIHNDSTPYPFKGPDPRSGYSTRYASLSVAQFLPRGATDVVARVDGQVVDLPVADFYGRPYVRRTIDFKPQAEHTFALSYDVPRAAEVTDGGLAYRLDVDPQGLVRPSAIAVTVQLPPGFVADDLPEHWFEVGEGTIGWGGPALVDSPSFEVTASLRG</sequence>
<organism evidence="2 3">
    <name type="scientific">Nocardioides piscis</name>
    <dbReference type="NCBI Taxonomy" id="2714938"/>
    <lineage>
        <taxon>Bacteria</taxon>
        <taxon>Bacillati</taxon>
        <taxon>Actinomycetota</taxon>
        <taxon>Actinomycetes</taxon>
        <taxon>Propionibacteriales</taxon>
        <taxon>Nocardioidaceae</taxon>
        <taxon>Nocardioides</taxon>
    </lineage>
</organism>
<evidence type="ECO:0000256" key="1">
    <source>
        <dbReference type="SAM" id="Phobius"/>
    </source>
</evidence>